<dbReference type="Proteomes" id="UP001055072">
    <property type="component" value="Unassembled WGS sequence"/>
</dbReference>
<accession>A0ACB8U280</accession>
<reference evidence="1" key="1">
    <citation type="journal article" date="2021" name="Environ. Microbiol.">
        <title>Gene family expansions and transcriptome signatures uncover fungal adaptations to wood decay.</title>
        <authorList>
            <person name="Hage H."/>
            <person name="Miyauchi S."/>
            <person name="Viragh M."/>
            <person name="Drula E."/>
            <person name="Min B."/>
            <person name="Chaduli D."/>
            <person name="Navarro D."/>
            <person name="Favel A."/>
            <person name="Norest M."/>
            <person name="Lesage-Meessen L."/>
            <person name="Balint B."/>
            <person name="Merenyi Z."/>
            <person name="de Eugenio L."/>
            <person name="Morin E."/>
            <person name="Martinez A.T."/>
            <person name="Baldrian P."/>
            <person name="Stursova M."/>
            <person name="Martinez M.J."/>
            <person name="Novotny C."/>
            <person name="Magnuson J.K."/>
            <person name="Spatafora J.W."/>
            <person name="Maurice S."/>
            <person name="Pangilinan J."/>
            <person name="Andreopoulos W."/>
            <person name="LaButti K."/>
            <person name="Hundley H."/>
            <person name="Na H."/>
            <person name="Kuo A."/>
            <person name="Barry K."/>
            <person name="Lipzen A."/>
            <person name="Henrissat B."/>
            <person name="Riley R."/>
            <person name="Ahrendt S."/>
            <person name="Nagy L.G."/>
            <person name="Grigoriev I.V."/>
            <person name="Martin F."/>
            <person name="Rosso M.N."/>
        </authorList>
    </citation>
    <scope>NUCLEOTIDE SEQUENCE</scope>
    <source>
        <strain evidence="1">CBS 384.51</strain>
    </source>
</reference>
<organism evidence="1 2">
    <name type="scientific">Irpex rosettiformis</name>
    <dbReference type="NCBI Taxonomy" id="378272"/>
    <lineage>
        <taxon>Eukaryota</taxon>
        <taxon>Fungi</taxon>
        <taxon>Dikarya</taxon>
        <taxon>Basidiomycota</taxon>
        <taxon>Agaricomycotina</taxon>
        <taxon>Agaricomycetes</taxon>
        <taxon>Polyporales</taxon>
        <taxon>Irpicaceae</taxon>
        <taxon>Irpex</taxon>
    </lineage>
</organism>
<evidence type="ECO:0000313" key="1">
    <source>
        <dbReference type="EMBL" id="KAI0088468.1"/>
    </source>
</evidence>
<keyword evidence="2" id="KW-1185">Reference proteome</keyword>
<evidence type="ECO:0000313" key="2">
    <source>
        <dbReference type="Proteomes" id="UP001055072"/>
    </source>
</evidence>
<name>A0ACB8U280_9APHY</name>
<protein>
    <submittedName>
        <fullName evidence="1">Uncharacterized protein</fullName>
    </submittedName>
</protein>
<sequence>MHRRTLFLWRAARLNVPGLPPCPTDLSEPAYASLVFDRHCMNCMSRNCGRTYWRCRVRLCKRCCAELSVNAHSASQMLDTEVQTFLALEKCTYFKWSLTYVPRLEAGFYVRLGDTAYKPHVENFNSLMMQTPLEERAAVLGDVERSVSLLESSADSMERWFTERKESRSAECGELRMKRREAILAKLTETGWQDEVRYLNAVGSYKLYREFNKLSQVRKPQELTPRSWTMIEGAMTEFMEKIRNAHFEPSRDKIQGRLLKLREVVEYVVPRLDIPGLTLSTRETAICVPEVTRLLNPFVSDNFIVQNLQQSLGTWIRSYLRNRDHRARQALAGLVRRHCRLDPFCDPFSLAVGKLFICTECRTARPLSHAVHHHCRMDYGYSPVPEDRPELVKYVTEAFLSNETFWHESAYRAGLERMVEVIELCGFDAKTATIGGLDQARVYIQGIPKNPQLTGPNVVIMDWRTAAIGTKDYDPDQYSYQRGTDQQVLAAQPLLDELQLFESMCSPYEADEEFSCAFCITATGMNRESAKFHLRICHGIWDPTGSQCLDNHSIIQADQPVYLLCDDEYQYEGQPGDIFGSPLGSSRPEV</sequence>
<dbReference type="EMBL" id="MU274913">
    <property type="protein sequence ID" value="KAI0088468.1"/>
    <property type="molecule type" value="Genomic_DNA"/>
</dbReference>
<comment type="caution">
    <text evidence="1">The sequence shown here is derived from an EMBL/GenBank/DDBJ whole genome shotgun (WGS) entry which is preliminary data.</text>
</comment>
<proteinExistence type="predicted"/>
<gene>
    <name evidence="1" type="ORF">BDY19DRAFT_947765</name>
</gene>